<feature type="chain" id="PRO_5030516887" evidence="1">
    <location>
        <begin position="19"/>
        <end position="181"/>
    </location>
</feature>
<dbReference type="EMBL" id="CBLY010000006">
    <property type="protein sequence ID" value="CDG33919.1"/>
    <property type="molecule type" value="Genomic_DNA"/>
</dbReference>
<dbReference type="Proteomes" id="UP000027590">
    <property type="component" value="Unassembled WGS sequence"/>
</dbReference>
<evidence type="ECO:0000256" key="1">
    <source>
        <dbReference type="SAM" id="SignalP"/>
    </source>
</evidence>
<keyword evidence="1" id="KW-0732">Signal</keyword>
<reference evidence="2 3" key="2">
    <citation type="journal article" date="2014" name="PLoS ONE">
        <title>Evolution of mitochondria reconstructed from the energy metabolism of living bacteria.</title>
        <authorList>
            <person name="Degli Esposti M."/>
            <person name="Chouaia B."/>
            <person name="Comandatore F."/>
            <person name="Crotti E."/>
            <person name="Sassera D."/>
            <person name="Lievens P.M."/>
            <person name="Daffonchio D."/>
            <person name="Bandi C."/>
        </authorList>
    </citation>
    <scope>NUCLEOTIDE SEQUENCE [LARGE SCALE GENOMIC DNA]</scope>
    <source>
        <strain evidence="3">AM169</strain>
    </source>
</reference>
<proteinExistence type="predicted"/>
<comment type="caution">
    <text evidence="2">The sequence shown here is derived from an EMBL/GenBank/DDBJ whole genome shotgun (WGS) entry which is preliminary data.</text>
</comment>
<gene>
    <name evidence="2" type="ORF">SACS_1181</name>
</gene>
<sequence length="181" mass="19456">MRFTLALLASLMASTAFADGIAVPAAQHGIFDGGRIPPAAQGVMTFGASGGLSLTARPYSALPLSGTSWHGLLLHGLRRDGSARLLQWKCMGGCLRDWNETSMSSQYLARAEGLEIKKDIRTVEIDMAVVKDRQATQQQMLEQILSQVRHGNSWRSMFIAGGSRAGGIILAIIMKTFHIGG</sequence>
<protein>
    <submittedName>
        <fullName evidence="2">Uncharacterized protein</fullName>
    </submittedName>
</protein>
<name>A0A7U7J116_9PROT</name>
<dbReference type="AlphaFoldDB" id="A0A7U7J116"/>
<evidence type="ECO:0000313" key="2">
    <source>
        <dbReference type="EMBL" id="CDG33919.1"/>
    </source>
</evidence>
<dbReference type="RefSeq" id="WP_043560244.1">
    <property type="nucleotide sequence ID" value="NZ_CBLY010000006.1"/>
</dbReference>
<reference evidence="2 3" key="1">
    <citation type="journal article" date="2014" name="Genome Biol. Evol.">
        <title>Acetic acid bacteria genomes reveal functional traits for adaptation to life in insect guts.</title>
        <authorList>
            <person name="Chouaia B."/>
            <person name="Gaiarsa S."/>
            <person name="Crotti E."/>
            <person name="Comandatore F."/>
            <person name="Degli Esposti M."/>
            <person name="Ricci I."/>
            <person name="Alma A."/>
            <person name="Favia G."/>
            <person name="Bandi C."/>
            <person name="Daffonchio D."/>
        </authorList>
    </citation>
    <scope>NUCLEOTIDE SEQUENCE [LARGE SCALE GENOMIC DNA]</scope>
    <source>
        <strain evidence="3">AM169</strain>
    </source>
</reference>
<organism evidence="2 3">
    <name type="scientific">Parasaccharibacter apium</name>
    <dbReference type="NCBI Taxonomy" id="1510841"/>
    <lineage>
        <taxon>Bacteria</taxon>
        <taxon>Pseudomonadati</taxon>
        <taxon>Pseudomonadota</taxon>
        <taxon>Alphaproteobacteria</taxon>
        <taxon>Acetobacterales</taxon>
        <taxon>Acetobacteraceae</taxon>
        <taxon>Parasaccharibacter</taxon>
    </lineage>
</organism>
<feature type="signal peptide" evidence="1">
    <location>
        <begin position="1"/>
        <end position="18"/>
    </location>
</feature>
<evidence type="ECO:0000313" key="3">
    <source>
        <dbReference type="Proteomes" id="UP000027590"/>
    </source>
</evidence>
<accession>A0A7U7J116</accession>